<dbReference type="FunFam" id="1.20.1070.10:FF:000003">
    <property type="entry name" value="Olfactory receptor"/>
    <property type="match status" value="2"/>
</dbReference>
<feature type="transmembrane region" description="Helical" evidence="13">
    <location>
        <begin position="954"/>
        <end position="972"/>
    </location>
</feature>
<feature type="domain" description="G-protein coupled receptors family 1 profile" evidence="14">
    <location>
        <begin position="787"/>
        <end position="1036"/>
    </location>
</feature>
<feature type="transmembrane region" description="Helical" evidence="13">
    <location>
        <begin position="984"/>
        <end position="1007"/>
    </location>
</feature>
<dbReference type="GO" id="GO:0005886">
    <property type="term" value="C:plasma membrane"/>
    <property type="evidence" value="ECO:0007669"/>
    <property type="project" value="UniProtKB-SubCell"/>
</dbReference>
<feature type="transmembrane region" description="Helical" evidence="13">
    <location>
        <begin position="414"/>
        <end position="436"/>
    </location>
</feature>
<feature type="transmembrane region" description="Helical" evidence="13">
    <location>
        <begin position="490"/>
        <end position="514"/>
    </location>
</feature>
<evidence type="ECO:0000313" key="15">
    <source>
        <dbReference type="EMBL" id="KAG8511880.1"/>
    </source>
</evidence>
<feature type="transmembrane region" description="Helical" evidence="13">
    <location>
        <begin position="1019"/>
        <end position="1038"/>
    </location>
</feature>
<comment type="similarity">
    <text evidence="12">Belongs to the G-protein coupled receptor 1 family.</text>
</comment>
<dbReference type="InterPro" id="IPR000276">
    <property type="entry name" value="GPCR_Rhodpsn"/>
</dbReference>
<evidence type="ECO:0000259" key="14">
    <source>
        <dbReference type="PROSITE" id="PS50262"/>
    </source>
</evidence>
<reference evidence="15" key="1">
    <citation type="journal article" date="2021" name="Evol. Appl.">
        <title>The genome of the Pyrenean desman and the effects of bottlenecks and inbreeding on the genomic landscape of an endangered species.</title>
        <authorList>
            <person name="Escoda L."/>
            <person name="Castresana J."/>
        </authorList>
    </citation>
    <scope>NUCLEOTIDE SEQUENCE</scope>
    <source>
        <strain evidence="15">IBE-C5619</strain>
    </source>
</reference>
<dbReference type="GO" id="GO:0004984">
    <property type="term" value="F:olfactory receptor activity"/>
    <property type="evidence" value="ECO:0007669"/>
    <property type="project" value="InterPro"/>
</dbReference>
<feature type="transmembrane region" description="Helical" evidence="13">
    <location>
        <begin position="650"/>
        <end position="668"/>
    </location>
</feature>
<evidence type="ECO:0000256" key="10">
    <source>
        <dbReference type="ARBA" id="ARBA00023170"/>
    </source>
</evidence>
<feature type="transmembrane region" description="Helical" evidence="13">
    <location>
        <begin position="35"/>
        <end position="56"/>
    </location>
</feature>
<dbReference type="GO" id="GO:0004930">
    <property type="term" value="F:G protein-coupled receptor activity"/>
    <property type="evidence" value="ECO:0007669"/>
    <property type="project" value="UniProtKB-KW"/>
</dbReference>
<protein>
    <submittedName>
        <fullName evidence="15">Olfactory receptor 5L1</fullName>
    </submittedName>
</protein>
<feature type="transmembrane region" description="Helical" evidence="13">
    <location>
        <begin position="805"/>
        <end position="824"/>
    </location>
</feature>
<name>A0A8J6DLA3_GALPY</name>
<evidence type="ECO:0000256" key="12">
    <source>
        <dbReference type="RuleBase" id="RU000688"/>
    </source>
</evidence>
<dbReference type="FunFam" id="1.20.1070.10:FF:000005">
    <property type="entry name" value="Olfactory receptor"/>
    <property type="match status" value="1"/>
</dbReference>
<evidence type="ECO:0000256" key="7">
    <source>
        <dbReference type="ARBA" id="ARBA00022989"/>
    </source>
</evidence>
<gene>
    <name evidence="15" type="ORF">J0S82_015561</name>
</gene>
<evidence type="ECO:0000256" key="9">
    <source>
        <dbReference type="ARBA" id="ARBA00023136"/>
    </source>
</evidence>
<dbReference type="OrthoDB" id="5964498at2759"/>
<dbReference type="Proteomes" id="UP000700334">
    <property type="component" value="Unassembled WGS sequence"/>
</dbReference>
<evidence type="ECO:0000256" key="5">
    <source>
        <dbReference type="ARBA" id="ARBA00022692"/>
    </source>
</evidence>
<feature type="transmembrane region" description="Helical" evidence="13">
    <location>
        <begin position="560"/>
        <end position="581"/>
    </location>
</feature>
<feature type="non-terminal residue" evidence="15">
    <location>
        <position position="1"/>
    </location>
</feature>
<keyword evidence="10 12" id="KW-0675">Receptor</keyword>
<dbReference type="InterPro" id="IPR017452">
    <property type="entry name" value="GPCR_Rhodpsn_7TM"/>
</dbReference>
<dbReference type="PROSITE" id="PS50262">
    <property type="entry name" value="G_PROTEIN_RECEP_F1_2"/>
    <property type="match status" value="4"/>
</dbReference>
<evidence type="ECO:0000256" key="11">
    <source>
        <dbReference type="ARBA" id="ARBA00023224"/>
    </source>
</evidence>
<feature type="transmembrane region" description="Helical" evidence="13">
    <location>
        <begin position="771"/>
        <end position="793"/>
    </location>
</feature>
<dbReference type="Gene3D" id="1.20.1070.10">
    <property type="entry name" value="Rhodopsin 7-helix transmembrane proteins"/>
    <property type="match status" value="4"/>
</dbReference>
<evidence type="ECO:0000256" key="3">
    <source>
        <dbReference type="ARBA" id="ARBA00022475"/>
    </source>
</evidence>
<accession>A0A8J6DLA3</accession>
<sequence>NELSYFVHRNQENQSAAVTFILLGFSECPELQVPLLLLFFTIYTITALSNLGMIMIIKMNPKLHTPMYYFLSHLSFVDFCYFTRVTSKLLKYLVFVACTLVVTETFMLAVIAYERFVPICSPLLNTTAMSQMLCSLVGALVMVLDEQNQSSVTRFILLGFSEYPHLQAPLFLVFLAIYTVTVVGNLGIILVVRINPKLQTPMYFFLSHLSFLDICYSSVFTPKLLEILVVEDRSISFKECMIQFYFICAFVITEMFMLAVMAYDRFVAVCNPLLYTVAMSRRLCALLVAGTYTWGGLCSLTITYSLLVQTYCGLWYKPNLINHFGCEYSAILSLSCSDPSFSQVTCFIISTFNETSSLLIILASYVFIVVTIIKMPSTGGLRKAFSTCASHLTAITIFHGIILLLYCVPNSKSSWLFIKVATVFFTVMIPMLNPLIYSLRNKDVKETVKGLINSKLLAHSKNMLLSERNKSGATFILTGFSEYPKLQAPLFLIFLVIYIVTVVGNIGMIVIIRINPKLHTPMYFFLSHLSFVDFCYSTITAPEMLVNLIIEDRTISLTGCLVQFFLFCIFVVTESFLLAVMAYDYFVAICNPLLYTVAMSHKLCVLLLTFRGINIIDHFYREYVLLISLFYSDAYVNQMLFFILATFNEVSTVIIILMSYAFIVVTILKMHSVSGCQKAFSTCASHLMAITIFHGTILYLYCVPNSKNSRFTVKVASVFYSVVISMLNPLIYSLRNKDVKETQSGAMGRENCTIVTEFILLGLSDAPELRVLLFLVFLLIYGVTVWGNVGMIALIRASSRLHTPMYFFLSHLSFVDFCYSTIIVPKMLANILNKDKTISFLGCTVQFYLFCTCVVTEVILLAVMAYDRFVAICNPLLYTVVISQELCMGLVSCCYLCGIVCSLIHLCLALEIPSYRSNVINHFFCDLPPLLSLACSDISMNELLLYIVATFNEMTTIVIIFSSYMFILFTILRMRSAEGRRKTFSTCASHLTAIVVFHGTILFIYCWPSTGNTTNIDKVATVFYTVVIPMLNPLIYSLRNKDVKEALKRLKETKTHHLVYQTDL</sequence>
<keyword evidence="6" id="KW-0552">Olfaction</keyword>
<evidence type="ECO:0000256" key="6">
    <source>
        <dbReference type="ARBA" id="ARBA00022725"/>
    </source>
</evidence>
<feature type="domain" description="G-protein coupled receptors family 1 profile" evidence="14">
    <location>
        <begin position="504"/>
        <end position="732"/>
    </location>
</feature>
<feature type="transmembrane region" description="Helical" evidence="13">
    <location>
        <begin position="203"/>
        <end position="222"/>
    </location>
</feature>
<feature type="domain" description="G-protein coupled receptors family 1 profile" evidence="14">
    <location>
        <begin position="49"/>
        <end position="144"/>
    </location>
</feature>
<comment type="function">
    <text evidence="1">Putative odorant or sperm cell receptor.</text>
</comment>
<keyword evidence="16" id="KW-1185">Reference proteome</keyword>
<keyword evidence="11 12" id="KW-0807">Transducer</keyword>
<keyword evidence="8 12" id="KW-0297">G-protein coupled receptor</keyword>
<feature type="transmembrane region" description="Helical" evidence="13">
    <location>
        <begin position="170"/>
        <end position="191"/>
    </location>
</feature>
<dbReference type="SUPFAM" id="SSF81321">
    <property type="entry name" value="Family A G protein-coupled receptor-like"/>
    <property type="match status" value="4"/>
</dbReference>
<proteinExistence type="inferred from homology"/>
<keyword evidence="9 13" id="KW-0472">Membrane</keyword>
<dbReference type="EMBL" id="JAGFMF010011811">
    <property type="protein sequence ID" value="KAG8511880.1"/>
    <property type="molecule type" value="Genomic_DNA"/>
</dbReference>
<evidence type="ECO:0000256" key="1">
    <source>
        <dbReference type="ARBA" id="ARBA00003929"/>
    </source>
</evidence>
<feature type="transmembrane region" description="Helical" evidence="13">
    <location>
        <begin position="845"/>
        <end position="866"/>
    </location>
</feature>
<feature type="transmembrane region" description="Helical" evidence="13">
    <location>
        <begin position="713"/>
        <end position="734"/>
    </location>
</feature>
<keyword evidence="7 13" id="KW-1133">Transmembrane helix</keyword>
<dbReference type="PRINTS" id="PR00245">
    <property type="entry name" value="OLFACTORYR"/>
</dbReference>
<evidence type="ECO:0000313" key="16">
    <source>
        <dbReference type="Proteomes" id="UP000700334"/>
    </source>
</evidence>
<feature type="transmembrane region" description="Helical" evidence="13">
    <location>
        <begin position="283"/>
        <end position="307"/>
    </location>
</feature>
<evidence type="ECO:0000256" key="8">
    <source>
        <dbReference type="ARBA" id="ARBA00023040"/>
    </source>
</evidence>
<feature type="domain" description="G-protein coupled receptors family 1 profile" evidence="14">
    <location>
        <begin position="184"/>
        <end position="437"/>
    </location>
</feature>
<dbReference type="Pfam" id="PF13853">
    <property type="entry name" value="7tm_4"/>
    <property type="match status" value="3"/>
</dbReference>
<feature type="transmembrane region" description="Helical" evidence="13">
    <location>
        <begin position="92"/>
        <end position="111"/>
    </location>
</feature>
<dbReference type="Pfam" id="PF00001">
    <property type="entry name" value="7tm_1"/>
    <property type="match status" value="1"/>
</dbReference>
<evidence type="ECO:0000256" key="4">
    <source>
        <dbReference type="ARBA" id="ARBA00022606"/>
    </source>
</evidence>
<comment type="subcellular location">
    <subcellularLocation>
        <location evidence="2">Cell membrane</location>
        <topology evidence="2">Multi-pass membrane protein</topology>
    </subcellularLocation>
</comment>
<keyword evidence="3" id="KW-1003">Cell membrane</keyword>
<dbReference type="PANTHER" id="PTHR48018">
    <property type="entry name" value="OLFACTORY RECEPTOR"/>
    <property type="match status" value="1"/>
</dbReference>
<organism evidence="15 16">
    <name type="scientific">Galemys pyrenaicus</name>
    <name type="common">Iberian desman</name>
    <name type="synonym">Pyrenean desman</name>
    <dbReference type="NCBI Taxonomy" id="202257"/>
    <lineage>
        <taxon>Eukaryota</taxon>
        <taxon>Metazoa</taxon>
        <taxon>Chordata</taxon>
        <taxon>Craniata</taxon>
        <taxon>Vertebrata</taxon>
        <taxon>Euteleostomi</taxon>
        <taxon>Mammalia</taxon>
        <taxon>Eutheria</taxon>
        <taxon>Laurasiatheria</taxon>
        <taxon>Eulipotyphla</taxon>
        <taxon>Talpidae</taxon>
        <taxon>Galemys</taxon>
    </lineage>
</organism>
<comment type="caution">
    <text evidence="15">The sequence shown here is derived from an EMBL/GenBank/DDBJ whole genome shotgun (WGS) entry which is preliminary data.</text>
</comment>
<feature type="transmembrane region" description="Helical" evidence="13">
    <location>
        <begin position="680"/>
        <end position="701"/>
    </location>
</feature>
<evidence type="ECO:0000256" key="2">
    <source>
        <dbReference type="ARBA" id="ARBA00004651"/>
    </source>
</evidence>
<dbReference type="PROSITE" id="PS00237">
    <property type="entry name" value="G_PROTEIN_RECEP_F1_1"/>
    <property type="match status" value="2"/>
</dbReference>
<feature type="transmembrane region" description="Helical" evidence="13">
    <location>
        <begin position="593"/>
        <end position="611"/>
    </location>
</feature>
<feature type="transmembrane region" description="Helical" evidence="13">
    <location>
        <begin position="357"/>
        <end position="376"/>
    </location>
</feature>
<dbReference type="InterPro" id="IPR000725">
    <property type="entry name" value="Olfact_rcpt"/>
</dbReference>
<dbReference type="AlphaFoldDB" id="A0A8J6DLA3"/>
<keyword evidence="5 12" id="KW-0812">Transmembrane</keyword>
<feature type="transmembrane region" description="Helical" evidence="13">
    <location>
        <begin position="520"/>
        <end position="539"/>
    </location>
</feature>
<dbReference type="PRINTS" id="PR00237">
    <property type="entry name" value="GPCRRHODOPSN"/>
</dbReference>
<feature type="transmembrane region" description="Helical" evidence="13">
    <location>
        <begin position="388"/>
        <end position="408"/>
    </location>
</feature>
<feature type="transmembrane region" description="Helical" evidence="13">
    <location>
        <begin position="886"/>
        <end position="910"/>
    </location>
</feature>
<dbReference type="CDD" id="cd15410">
    <property type="entry name" value="7tmA_OR5D-like"/>
    <property type="match status" value="2"/>
</dbReference>
<evidence type="ECO:0000256" key="13">
    <source>
        <dbReference type="SAM" id="Phobius"/>
    </source>
</evidence>
<keyword evidence="4" id="KW-0716">Sensory transduction</keyword>
<feature type="transmembrane region" description="Helical" evidence="13">
    <location>
        <begin position="242"/>
        <end position="263"/>
    </location>
</feature>